<accession>A0A2P2NRP6</accession>
<sequence length="36" mass="3808">MEFEEMGGQEAEGLLPSGGCGKAYTSRTGMRTGGRR</sequence>
<reference evidence="2" key="1">
    <citation type="submission" date="2018-02" db="EMBL/GenBank/DDBJ databases">
        <title>Rhizophora mucronata_Transcriptome.</title>
        <authorList>
            <person name="Meera S.P."/>
            <person name="Sreeshan A."/>
            <person name="Augustine A."/>
        </authorList>
    </citation>
    <scope>NUCLEOTIDE SEQUENCE</scope>
    <source>
        <tissue evidence="2">Leaf</tissue>
    </source>
</reference>
<name>A0A2P2NRP6_RHIMU</name>
<evidence type="ECO:0000313" key="2">
    <source>
        <dbReference type="EMBL" id="MBX45133.1"/>
    </source>
</evidence>
<evidence type="ECO:0000256" key="1">
    <source>
        <dbReference type="SAM" id="MobiDB-lite"/>
    </source>
</evidence>
<proteinExistence type="predicted"/>
<dbReference type="EMBL" id="GGEC01064649">
    <property type="protein sequence ID" value="MBX45133.1"/>
    <property type="molecule type" value="Transcribed_RNA"/>
</dbReference>
<organism evidence="2">
    <name type="scientific">Rhizophora mucronata</name>
    <name type="common">Asiatic mangrove</name>
    <dbReference type="NCBI Taxonomy" id="61149"/>
    <lineage>
        <taxon>Eukaryota</taxon>
        <taxon>Viridiplantae</taxon>
        <taxon>Streptophyta</taxon>
        <taxon>Embryophyta</taxon>
        <taxon>Tracheophyta</taxon>
        <taxon>Spermatophyta</taxon>
        <taxon>Magnoliopsida</taxon>
        <taxon>eudicotyledons</taxon>
        <taxon>Gunneridae</taxon>
        <taxon>Pentapetalae</taxon>
        <taxon>rosids</taxon>
        <taxon>fabids</taxon>
        <taxon>Malpighiales</taxon>
        <taxon>Rhizophoraceae</taxon>
        <taxon>Rhizophora</taxon>
    </lineage>
</organism>
<feature type="region of interest" description="Disordered" evidence="1">
    <location>
        <begin position="1"/>
        <end position="36"/>
    </location>
</feature>
<protein>
    <submittedName>
        <fullName evidence="2">Uncharacterized protein</fullName>
    </submittedName>
</protein>
<dbReference type="AlphaFoldDB" id="A0A2P2NRP6"/>